<name>A0A919XNB8_9BACL</name>
<evidence type="ECO:0000313" key="2">
    <source>
        <dbReference type="Proteomes" id="UP000681162"/>
    </source>
</evidence>
<reference evidence="1 2" key="1">
    <citation type="submission" date="2021-03" db="EMBL/GenBank/DDBJ databases">
        <title>Antimicrobial resistance genes in bacteria isolated from Japanese honey, and their potential for conferring macrolide and lincosamide resistance in the American foulbrood pathogen Paenibacillus larvae.</title>
        <authorList>
            <person name="Okamoto M."/>
            <person name="Kumagai M."/>
            <person name="Kanamori H."/>
            <person name="Takamatsu D."/>
        </authorList>
    </citation>
    <scope>NUCLEOTIDE SEQUENCE [LARGE SCALE GENOMIC DNA]</scope>
    <source>
        <strain evidence="1 2">J41TS12</strain>
    </source>
</reference>
<dbReference type="RefSeq" id="WP_212938534.1">
    <property type="nucleotide sequence ID" value="NZ_BORR01000003.1"/>
</dbReference>
<dbReference type="AlphaFoldDB" id="A0A919XNB8"/>
<organism evidence="1 2">
    <name type="scientific">Paenibacillus antibioticophila</name>
    <dbReference type="NCBI Taxonomy" id="1274374"/>
    <lineage>
        <taxon>Bacteria</taxon>
        <taxon>Bacillati</taxon>
        <taxon>Bacillota</taxon>
        <taxon>Bacilli</taxon>
        <taxon>Bacillales</taxon>
        <taxon>Paenibacillaceae</taxon>
        <taxon>Paenibacillus</taxon>
    </lineage>
</organism>
<protein>
    <submittedName>
        <fullName evidence="1">Uncharacterized protein</fullName>
    </submittedName>
</protein>
<comment type="caution">
    <text evidence="1">The sequence shown here is derived from an EMBL/GenBank/DDBJ whole genome shotgun (WGS) entry which is preliminary data.</text>
</comment>
<dbReference type="Proteomes" id="UP000681162">
    <property type="component" value="Unassembled WGS sequence"/>
</dbReference>
<accession>A0A919XNB8</accession>
<sequence length="70" mass="8523">MEKRLLEAFEKLQKREHLLRVARDQLGLGRLTKEEFKKQEAQILERYRLTLGEERAYDLYLRMKGKRSSK</sequence>
<evidence type="ECO:0000313" key="1">
    <source>
        <dbReference type="EMBL" id="GIO36182.1"/>
    </source>
</evidence>
<dbReference type="EMBL" id="BORR01000003">
    <property type="protein sequence ID" value="GIO36182.1"/>
    <property type="molecule type" value="Genomic_DNA"/>
</dbReference>
<keyword evidence="2" id="KW-1185">Reference proteome</keyword>
<proteinExistence type="predicted"/>
<gene>
    <name evidence="1" type="ORF">J41TS12_10430</name>
</gene>